<name>A0A411X1N7_9BURK</name>
<gene>
    <name evidence="3" type="ORF">EYF70_19855</name>
    <name evidence="2" type="ORF">GCM10007387_44220</name>
</gene>
<keyword evidence="1" id="KW-0472">Membrane</keyword>
<feature type="transmembrane region" description="Helical" evidence="1">
    <location>
        <begin position="84"/>
        <end position="108"/>
    </location>
</feature>
<evidence type="ECO:0000313" key="5">
    <source>
        <dbReference type="Proteomes" id="UP000628442"/>
    </source>
</evidence>
<feature type="transmembrane region" description="Helical" evidence="1">
    <location>
        <begin position="138"/>
        <end position="158"/>
    </location>
</feature>
<proteinExistence type="predicted"/>
<evidence type="ECO:0000313" key="3">
    <source>
        <dbReference type="EMBL" id="QBI02848.1"/>
    </source>
</evidence>
<keyword evidence="1" id="KW-0812">Transmembrane</keyword>
<dbReference type="Pfam" id="PF14329">
    <property type="entry name" value="DUF4386"/>
    <property type="match status" value="1"/>
</dbReference>
<reference evidence="2" key="3">
    <citation type="submission" date="2022-12" db="EMBL/GenBank/DDBJ databases">
        <authorList>
            <person name="Sun Q."/>
            <person name="Kim S."/>
        </authorList>
    </citation>
    <scope>NUCLEOTIDE SEQUENCE</scope>
    <source>
        <strain evidence="2">KCTC 12343</strain>
    </source>
</reference>
<dbReference type="EMBL" id="CP036401">
    <property type="protein sequence ID" value="QBI02848.1"/>
    <property type="molecule type" value="Genomic_DNA"/>
</dbReference>
<dbReference type="Proteomes" id="UP000292307">
    <property type="component" value="Chromosome"/>
</dbReference>
<feature type="transmembrane region" description="Helical" evidence="1">
    <location>
        <begin position="170"/>
        <end position="188"/>
    </location>
</feature>
<organism evidence="2 5">
    <name type="scientific">Pseudoduganella albidiflava</name>
    <dbReference type="NCBI Taxonomy" id="321983"/>
    <lineage>
        <taxon>Bacteria</taxon>
        <taxon>Pseudomonadati</taxon>
        <taxon>Pseudomonadota</taxon>
        <taxon>Betaproteobacteria</taxon>
        <taxon>Burkholderiales</taxon>
        <taxon>Oxalobacteraceae</taxon>
        <taxon>Telluria group</taxon>
        <taxon>Pseudoduganella</taxon>
    </lineage>
</organism>
<evidence type="ECO:0000313" key="4">
    <source>
        <dbReference type="Proteomes" id="UP000292307"/>
    </source>
</evidence>
<accession>A0A411X1N7</accession>
<dbReference type="Proteomes" id="UP000628442">
    <property type="component" value="Unassembled WGS sequence"/>
</dbReference>
<protein>
    <submittedName>
        <fullName evidence="3">DUF4386 domain-containing protein</fullName>
    </submittedName>
</protein>
<feature type="transmembrane region" description="Helical" evidence="1">
    <location>
        <begin position="194"/>
        <end position="216"/>
    </location>
</feature>
<dbReference type="RefSeq" id="WP_131146957.1">
    <property type="nucleotide sequence ID" value="NZ_BMWV01000011.1"/>
</dbReference>
<dbReference type="AlphaFoldDB" id="A0A411X1N7"/>
<keyword evidence="4" id="KW-1185">Reference proteome</keyword>
<dbReference type="OrthoDB" id="7068965at2"/>
<keyword evidence="1" id="KW-1133">Transmembrane helix</keyword>
<reference evidence="3 4" key="2">
    <citation type="submission" date="2019-02" db="EMBL/GenBank/DDBJ databases">
        <title>Draft Genome Sequences of Six Type Strains of the Genus Massilia.</title>
        <authorList>
            <person name="Miess H."/>
            <person name="Frediansyhah A."/>
            <person name="Gross H."/>
        </authorList>
    </citation>
    <scope>NUCLEOTIDE SEQUENCE [LARGE SCALE GENOMIC DNA]</scope>
    <source>
        <strain evidence="3 4">DSM 17472</strain>
    </source>
</reference>
<feature type="transmembrane region" description="Helical" evidence="1">
    <location>
        <begin position="50"/>
        <end position="72"/>
    </location>
</feature>
<evidence type="ECO:0000256" key="1">
    <source>
        <dbReference type="SAM" id="Phobius"/>
    </source>
</evidence>
<reference evidence="2" key="1">
    <citation type="journal article" date="2014" name="Int. J. Syst. Evol. Microbiol.">
        <title>Complete genome sequence of Corynebacterium casei LMG S-19264T (=DSM 44701T), isolated from a smear-ripened cheese.</title>
        <authorList>
            <consortium name="US DOE Joint Genome Institute (JGI-PGF)"/>
            <person name="Walter F."/>
            <person name="Albersmeier A."/>
            <person name="Kalinowski J."/>
            <person name="Ruckert C."/>
        </authorList>
    </citation>
    <scope>NUCLEOTIDE SEQUENCE</scope>
    <source>
        <strain evidence="2">KCTC 12343</strain>
    </source>
</reference>
<evidence type="ECO:0000313" key="2">
    <source>
        <dbReference type="EMBL" id="GGY56817.1"/>
    </source>
</evidence>
<dbReference type="EMBL" id="BMWV01000011">
    <property type="protein sequence ID" value="GGY56817.1"/>
    <property type="molecule type" value="Genomic_DNA"/>
</dbReference>
<feature type="transmembrane region" description="Helical" evidence="1">
    <location>
        <begin position="7"/>
        <end position="30"/>
    </location>
</feature>
<sequence length="230" mass="24081">MVTENKLGRLVGLMMLLSMATGIVGFFVVLPPAFDDPGYLVNAAAHAGNVRAGAMLVLVPAALMLCMVLAGWPVWRRDGERLPLALLALAATGLAVTVIEQGLLLAMLSLSQAHAAASAPQQALFDAARVFAGSARYWIHYLALFLSGVASLTLYALLFRSRLLPRALPAFGMAAVALHLVAILLHVAGQPFNFTLVVPAGASQLATGCLLLTLGFRARQGGAQRTVAQA</sequence>
<dbReference type="InterPro" id="IPR025495">
    <property type="entry name" value="DUF4386"/>
</dbReference>